<dbReference type="Pfam" id="PF00266">
    <property type="entry name" value="Aminotran_5"/>
    <property type="match status" value="1"/>
</dbReference>
<comment type="cofactor">
    <cofactor evidence="1">
        <name>pyridoxal 5'-phosphate</name>
        <dbReference type="ChEBI" id="CHEBI:597326"/>
    </cofactor>
</comment>
<accession>A0A9Y1FMJ8</accession>
<dbReference type="SUPFAM" id="SSF53383">
    <property type="entry name" value="PLP-dependent transferases"/>
    <property type="match status" value="1"/>
</dbReference>
<dbReference type="PANTHER" id="PTHR43586:SF8">
    <property type="entry name" value="CYSTEINE DESULFURASE 1, CHLOROPLASTIC"/>
    <property type="match status" value="1"/>
</dbReference>
<dbReference type="InterPro" id="IPR000192">
    <property type="entry name" value="Aminotrans_V_dom"/>
</dbReference>
<dbReference type="AlphaFoldDB" id="A0A9Y1FMJ8"/>
<protein>
    <recommendedName>
        <fullName evidence="2">cysteine desulfurase</fullName>
        <ecNumber evidence="2">2.8.1.7</ecNumber>
    </recommendedName>
</protein>
<dbReference type="InterPro" id="IPR015422">
    <property type="entry name" value="PyrdxlP-dep_Trfase_small"/>
</dbReference>
<dbReference type="InterPro" id="IPR015421">
    <property type="entry name" value="PyrdxlP-dep_Trfase_major"/>
</dbReference>
<reference evidence="7" key="1">
    <citation type="journal article" date="2022" name="Nat. Microbiol.">
        <title>Unique mobile elements and scalable gene flow at the prokaryote-eukaryote boundary revealed by circularized Asgard archaea genomes.</title>
        <authorList>
            <person name="Wu F."/>
            <person name="Speth D.R."/>
            <person name="Philosof A."/>
            <person name="Cremiere A."/>
            <person name="Narayanan A."/>
            <person name="Barco R.A."/>
            <person name="Connon S.A."/>
            <person name="Amend J.P."/>
            <person name="Antoshechkin I.A."/>
            <person name="Orphan V.J."/>
        </authorList>
    </citation>
    <scope>NUCLEOTIDE SEQUENCE</scope>
    <source>
        <strain evidence="7">PR6</strain>
    </source>
</reference>
<evidence type="ECO:0000256" key="2">
    <source>
        <dbReference type="ARBA" id="ARBA00012239"/>
    </source>
</evidence>
<feature type="domain" description="Aminotransferase class V" evidence="6">
    <location>
        <begin position="24"/>
        <end position="409"/>
    </location>
</feature>
<keyword evidence="3" id="KW-0808">Transferase</keyword>
<dbReference type="CDD" id="cd06453">
    <property type="entry name" value="SufS_like"/>
    <property type="match status" value="1"/>
</dbReference>
<organism evidence="7">
    <name type="scientific">Candidatus Heimdallarchaeum endolithica</name>
    <dbReference type="NCBI Taxonomy" id="2876572"/>
    <lineage>
        <taxon>Archaea</taxon>
        <taxon>Promethearchaeati</taxon>
        <taxon>Candidatus Heimdallarchaeota</taxon>
        <taxon>Candidatus Heimdallarchaeia (ex Rinke et al. 2021) (nom. nud.)</taxon>
        <taxon>Candidatus Heimdallarchaeales</taxon>
        <taxon>Candidatus Heimdallarchaeaceae</taxon>
        <taxon>Candidatus Heimdallarchaeum</taxon>
    </lineage>
</organism>
<dbReference type="InterPro" id="IPR015424">
    <property type="entry name" value="PyrdxlP-dep_Trfase"/>
</dbReference>
<evidence type="ECO:0000313" key="7">
    <source>
        <dbReference type="EMBL" id="UJG42475.1"/>
    </source>
</evidence>
<dbReference type="EMBL" id="CP084167">
    <property type="protein sequence ID" value="UJG42475.1"/>
    <property type="molecule type" value="Genomic_DNA"/>
</dbReference>
<proteinExistence type="predicted"/>
<evidence type="ECO:0000256" key="1">
    <source>
        <dbReference type="ARBA" id="ARBA00001933"/>
    </source>
</evidence>
<dbReference type="InterPro" id="IPR010970">
    <property type="entry name" value="Cys_dSase_SufS"/>
</dbReference>
<name>A0A9Y1FMJ8_9ARCH</name>
<dbReference type="Gene3D" id="3.40.640.10">
    <property type="entry name" value="Type I PLP-dependent aspartate aminotransferase-like (Major domain)"/>
    <property type="match status" value="1"/>
</dbReference>
<dbReference type="EC" id="2.8.1.7" evidence="2"/>
<dbReference type="GO" id="GO:0030170">
    <property type="term" value="F:pyridoxal phosphate binding"/>
    <property type="evidence" value="ECO:0007669"/>
    <property type="project" value="InterPro"/>
</dbReference>
<dbReference type="Gene3D" id="3.90.1150.10">
    <property type="entry name" value="Aspartate Aminotransferase, domain 1"/>
    <property type="match status" value="1"/>
</dbReference>
<sequence length="421" mass="47132">MVVWHRIRKDFPVLDQLYEGKILIYFDSACMSLKPKQVWETIEYYYRYLGACGGAGRSTHSLGTETSLLAEEARDKVAKFINAKDSREIIWTRNATEGLNIAANSISITKNQNIVTTSLEHHSGMLPFYERAKKVGSEFRIVNASKDGRFDLSDFEKKIDDNTRIVSLVHASNVTGTIAPLKEIIEIAHEHNALVISDEAQYAPHAPLDVKKLDVDIAVLSMHKACGPSGMGVLYGKYDLLEEMDMFFVGGDVIEDVVYKDGKIIPKYLPPPHKFEAGLQNYAGMMGVGAAVDYLMNIGMEEVHNREQSLLRKLLRGMLDLEGIEIIGSTELKNRAALVSFRPKSDVVSHNDVSMYMNDMLPQHRIMMRAGNHCVHPFAYSIGMNPGKGEGSVRASLYIYNTFDEIEVFLGALEDFLRTIG</sequence>
<dbReference type="GO" id="GO:0031071">
    <property type="term" value="F:cysteine desulfurase activity"/>
    <property type="evidence" value="ECO:0007669"/>
    <property type="project" value="UniProtKB-EC"/>
</dbReference>
<dbReference type="PANTHER" id="PTHR43586">
    <property type="entry name" value="CYSTEINE DESULFURASE"/>
    <property type="match status" value="1"/>
</dbReference>
<comment type="catalytic activity">
    <reaction evidence="5">
        <text>(sulfur carrier)-H + L-cysteine = (sulfur carrier)-SH + L-alanine</text>
        <dbReference type="Rhea" id="RHEA:43892"/>
        <dbReference type="Rhea" id="RHEA-COMP:14737"/>
        <dbReference type="Rhea" id="RHEA-COMP:14739"/>
        <dbReference type="ChEBI" id="CHEBI:29917"/>
        <dbReference type="ChEBI" id="CHEBI:35235"/>
        <dbReference type="ChEBI" id="CHEBI:57972"/>
        <dbReference type="ChEBI" id="CHEBI:64428"/>
        <dbReference type="EC" id="2.8.1.7"/>
    </reaction>
</comment>
<gene>
    <name evidence="7" type="ORF">K9W46_08725</name>
</gene>
<keyword evidence="4" id="KW-0663">Pyridoxal phosphate</keyword>
<dbReference type="Proteomes" id="UP001200513">
    <property type="component" value="Chromosome"/>
</dbReference>
<evidence type="ECO:0000256" key="3">
    <source>
        <dbReference type="ARBA" id="ARBA00022679"/>
    </source>
</evidence>
<evidence type="ECO:0000256" key="5">
    <source>
        <dbReference type="ARBA" id="ARBA00050776"/>
    </source>
</evidence>
<dbReference type="GO" id="GO:0006534">
    <property type="term" value="P:cysteine metabolic process"/>
    <property type="evidence" value="ECO:0007669"/>
    <property type="project" value="InterPro"/>
</dbReference>
<evidence type="ECO:0000259" key="6">
    <source>
        <dbReference type="Pfam" id="PF00266"/>
    </source>
</evidence>
<evidence type="ECO:0000256" key="4">
    <source>
        <dbReference type="ARBA" id="ARBA00022898"/>
    </source>
</evidence>